<dbReference type="GO" id="GO:0015159">
    <property type="term" value="F:polysaccharide transmembrane transporter activity"/>
    <property type="evidence" value="ECO:0007669"/>
    <property type="project" value="InterPro"/>
</dbReference>
<dbReference type="Proteomes" id="UP001139344">
    <property type="component" value="Unassembled WGS sequence"/>
</dbReference>
<dbReference type="PROSITE" id="PS51257">
    <property type="entry name" value="PROKAR_LIPOPROTEIN"/>
    <property type="match status" value="1"/>
</dbReference>
<sequence length="255" mass="28334">MRKIIMLLLSTFMIIGCATKDQIVYFNDAESLEGMENILDYEPVIQVNDILHITVSSSSLNKEIVEPFQMPGQNLQGGGGGGQNQSMTGYIVNPEGNIKFPVLGKTKVSDLTRSQVEDKIEKAIKAYVKDPIVNVRIMNFSVTVLGEAGATRVKIDDGRITMPELIAEVGDISYDGKRENILIIREENGIKKIGRIDMTETDLFNSPFYYLKQNDIVYVEPTYRTVKSAGFFTSYQGIISVGTTIISLYLLINGL</sequence>
<evidence type="ECO:0000259" key="3">
    <source>
        <dbReference type="Pfam" id="PF02563"/>
    </source>
</evidence>
<evidence type="ECO:0000256" key="1">
    <source>
        <dbReference type="ARBA" id="ARBA00022729"/>
    </source>
</evidence>
<gene>
    <name evidence="4" type="ORF">LU635_02075</name>
</gene>
<feature type="transmembrane region" description="Helical" evidence="2">
    <location>
        <begin position="232"/>
        <end position="252"/>
    </location>
</feature>
<dbReference type="InterPro" id="IPR003715">
    <property type="entry name" value="Poly_export_N"/>
</dbReference>
<evidence type="ECO:0000313" key="4">
    <source>
        <dbReference type="EMBL" id="MCG9970409.1"/>
    </source>
</evidence>
<evidence type="ECO:0000313" key="5">
    <source>
        <dbReference type="Proteomes" id="UP001139344"/>
    </source>
</evidence>
<feature type="domain" description="Polysaccharide export protein N-terminal" evidence="3">
    <location>
        <begin position="41"/>
        <end position="137"/>
    </location>
</feature>
<dbReference type="PANTHER" id="PTHR33619">
    <property type="entry name" value="POLYSACCHARIDE EXPORT PROTEIN GFCE-RELATED"/>
    <property type="match status" value="1"/>
</dbReference>
<dbReference type="RefSeq" id="WP_240095691.1">
    <property type="nucleotide sequence ID" value="NZ_JAJSON010000007.1"/>
</dbReference>
<keyword evidence="2" id="KW-0472">Membrane</keyword>
<dbReference type="EMBL" id="JAJSON010000007">
    <property type="protein sequence ID" value="MCG9970409.1"/>
    <property type="molecule type" value="Genomic_DNA"/>
</dbReference>
<protein>
    <submittedName>
        <fullName evidence="4">Polysaccharide biosynthesis/export family protein</fullName>
    </submittedName>
</protein>
<accession>A0A9X2A456</accession>
<dbReference type="PANTHER" id="PTHR33619:SF3">
    <property type="entry name" value="POLYSACCHARIDE EXPORT PROTEIN GFCE-RELATED"/>
    <property type="match status" value="1"/>
</dbReference>
<evidence type="ECO:0000256" key="2">
    <source>
        <dbReference type="SAM" id="Phobius"/>
    </source>
</evidence>
<keyword evidence="1" id="KW-0732">Signal</keyword>
<organism evidence="4 5">
    <name type="scientific">Christiangramia crocea</name>
    <dbReference type="NCBI Taxonomy" id="2904124"/>
    <lineage>
        <taxon>Bacteria</taxon>
        <taxon>Pseudomonadati</taxon>
        <taxon>Bacteroidota</taxon>
        <taxon>Flavobacteriia</taxon>
        <taxon>Flavobacteriales</taxon>
        <taxon>Flavobacteriaceae</taxon>
        <taxon>Christiangramia</taxon>
    </lineage>
</organism>
<proteinExistence type="predicted"/>
<dbReference type="InterPro" id="IPR049712">
    <property type="entry name" value="Poly_export"/>
</dbReference>
<keyword evidence="2" id="KW-1133">Transmembrane helix</keyword>
<name>A0A9X2A456_9FLAO</name>
<reference evidence="4" key="1">
    <citation type="submission" date="2021-12" db="EMBL/GenBank/DDBJ databases">
        <title>Description of Gramella crocea sp. nov., a new bacterium isolated from activated sludge.</title>
        <authorList>
            <person name="Zhang X."/>
        </authorList>
    </citation>
    <scope>NUCLEOTIDE SEQUENCE</scope>
    <source>
        <strain evidence="4">YB25</strain>
    </source>
</reference>
<keyword evidence="5" id="KW-1185">Reference proteome</keyword>
<dbReference type="Gene3D" id="3.30.1950.10">
    <property type="entry name" value="wza like domain"/>
    <property type="match status" value="1"/>
</dbReference>
<comment type="caution">
    <text evidence="4">The sequence shown here is derived from an EMBL/GenBank/DDBJ whole genome shotgun (WGS) entry which is preliminary data.</text>
</comment>
<keyword evidence="2" id="KW-0812">Transmembrane</keyword>
<dbReference type="AlphaFoldDB" id="A0A9X2A456"/>
<dbReference type="Pfam" id="PF02563">
    <property type="entry name" value="Poly_export"/>
    <property type="match status" value="1"/>
</dbReference>